<name>A0ABS4YVG8_9MICC</name>
<dbReference type="NCBIfam" id="NF033745">
    <property type="entry name" value="class_C_sortase"/>
    <property type="match status" value="1"/>
</dbReference>
<dbReference type="Gene3D" id="2.40.260.10">
    <property type="entry name" value="Sortase"/>
    <property type="match status" value="1"/>
</dbReference>
<proteinExistence type="predicted"/>
<dbReference type="NCBIfam" id="TIGR01076">
    <property type="entry name" value="sortase_fam"/>
    <property type="match status" value="1"/>
</dbReference>
<evidence type="ECO:0000256" key="3">
    <source>
        <dbReference type="SAM" id="Phobius"/>
    </source>
</evidence>
<accession>A0ABS4YVG8</accession>
<dbReference type="RefSeq" id="WP_209679170.1">
    <property type="nucleotide sequence ID" value="NZ_JAGIOI010000001.1"/>
</dbReference>
<dbReference type="InterPro" id="IPR023365">
    <property type="entry name" value="Sortase_dom-sf"/>
</dbReference>
<dbReference type="GO" id="GO:0016787">
    <property type="term" value="F:hydrolase activity"/>
    <property type="evidence" value="ECO:0007669"/>
    <property type="project" value="UniProtKB-KW"/>
</dbReference>
<feature type="transmembrane region" description="Helical" evidence="3">
    <location>
        <begin position="69"/>
        <end position="89"/>
    </location>
</feature>
<comment type="caution">
    <text evidence="4">The sequence shown here is derived from an EMBL/GenBank/DDBJ whole genome shotgun (WGS) entry which is preliminary data.</text>
</comment>
<evidence type="ECO:0000256" key="2">
    <source>
        <dbReference type="SAM" id="MobiDB-lite"/>
    </source>
</evidence>
<dbReference type="EC" id="3.4.22.70" evidence="4"/>
<keyword evidence="3" id="KW-1133">Transmembrane helix</keyword>
<organism evidence="4 5">
    <name type="scientific">Arthrobacter stackebrandtii</name>
    <dbReference type="NCBI Taxonomy" id="272161"/>
    <lineage>
        <taxon>Bacteria</taxon>
        <taxon>Bacillati</taxon>
        <taxon>Actinomycetota</taxon>
        <taxon>Actinomycetes</taxon>
        <taxon>Micrococcales</taxon>
        <taxon>Micrococcaceae</taxon>
        <taxon>Arthrobacter</taxon>
    </lineage>
</organism>
<sequence>MGDASVRRPPHSCFCRAKPFQQHSNALVQDGTSMSIFLQPGPGPDSVWEPEPEQTPSPRRRSSAALRGFNALLVLGALAGGIVFSYPLAAPWIADSIQADAVVKYEQQNSEIDPQARQRLLAAAHEYNSHLPSGPLRDPYVINERGEAVNMEEGREQYQQQLAINPDDPAAPMARLVVPGLGLDLPVYHGTDEETLTRGVGHFYGSGLPVGGAGNHAVLSAHSGYVNSTLFNDLPSMKLGDTFTLTVLGEVLTYKVDNIATVLPNESELLRQVPGKDYVTLLTCTPRYVNTHRLLVRGERIQTEDAEAKVAQSQLVSAPDPGLPWWVLIALGPATLTLLLLIRPAPHPLGGMRHIQRNG</sequence>
<dbReference type="InterPro" id="IPR042002">
    <property type="entry name" value="Sortase_C"/>
</dbReference>
<keyword evidence="3" id="KW-0472">Membrane</keyword>
<keyword evidence="3" id="KW-0812">Transmembrane</keyword>
<evidence type="ECO:0000313" key="4">
    <source>
        <dbReference type="EMBL" id="MBP2412729.1"/>
    </source>
</evidence>
<keyword evidence="1 4" id="KW-0378">Hydrolase</keyword>
<dbReference type="InterPro" id="IPR005754">
    <property type="entry name" value="Sortase"/>
</dbReference>
<dbReference type="Proteomes" id="UP000711614">
    <property type="component" value="Unassembled WGS sequence"/>
</dbReference>
<dbReference type="SUPFAM" id="SSF63817">
    <property type="entry name" value="Sortase"/>
    <property type="match status" value="1"/>
</dbReference>
<protein>
    <submittedName>
        <fullName evidence="4">Sortase A</fullName>
        <ecNumber evidence="4">3.4.22.70</ecNumber>
    </submittedName>
</protein>
<feature type="region of interest" description="Disordered" evidence="2">
    <location>
        <begin position="39"/>
        <end position="62"/>
    </location>
</feature>
<dbReference type="Pfam" id="PF04203">
    <property type="entry name" value="Sortase"/>
    <property type="match status" value="1"/>
</dbReference>
<reference evidence="4 5" key="1">
    <citation type="submission" date="2021-03" db="EMBL/GenBank/DDBJ databases">
        <title>Sequencing the genomes of 1000 actinobacteria strains.</title>
        <authorList>
            <person name="Klenk H.-P."/>
        </authorList>
    </citation>
    <scope>NUCLEOTIDE SEQUENCE [LARGE SCALE GENOMIC DNA]</scope>
    <source>
        <strain evidence="4 5">DSM 16005</strain>
    </source>
</reference>
<dbReference type="CDD" id="cd05827">
    <property type="entry name" value="Sortase_C"/>
    <property type="match status" value="1"/>
</dbReference>
<keyword evidence="5" id="KW-1185">Reference proteome</keyword>
<evidence type="ECO:0000313" key="5">
    <source>
        <dbReference type="Proteomes" id="UP000711614"/>
    </source>
</evidence>
<evidence type="ECO:0000256" key="1">
    <source>
        <dbReference type="ARBA" id="ARBA00022801"/>
    </source>
</evidence>
<dbReference type="EMBL" id="JAGIOI010000001">
    <property type="protein sequence ID" value="MBP2412729.1"/>
    <property type="molecule type" value="Genomic_DNA"/>
</dbReference>
<gene>
    <name evidence="4" type="ORF">JOF48_001528</name>
</gene>